<evidence type="ECO:0000259" key="10">
    <source>
        <dbReference type="SMART" id="SM00665"/>
    </source>
</evidence>
<evidence type="ECO:0000256" key="2">
    <source>
        <dbReference type="ARBA" id="ARBA00022448"/>
    </source>
</evidence>
<dbReference type="InterPro" id="IPR006593">
    <property type="entry name" value="Cyt_b561/ferric_Rdtase_TM"/>
</dbReference>
<dbReference type="Gene3D" id="1.20.120.1770">
    <property type="match status" value="1"/>
</dbReference>
<keyword evidence="2" id="KW-0813">Transport</keyword>
<evidence type="ECO:0000256" key="5">
    <source>
        <dbReference type="ARBA" id="ARBA00022989"/>
    </source>
</evidence>
<evidence type="ECO:0000259" key="9">
    <source>
        <dbReference type="SMART" id="SM00664"/>
    </source>
</evidence>
<feature type="transmembrane region" description="Helical" evidence="7">
    <location>
        <begin position="354"/>
        <end position="374"/>
    </location>
</feature>
<dbReference type="InterPro" id="IPR005018">
    <property type="entry name" value="DOMON_domain"/>
</dbReference>
<evidence type="ECO:0008006" key="13">
    <source>
        <dbReference type="Google" id="ProtNLM"/>
    </source>
</evidence>
<feature type="domain" description="Cytochrome b561" evidence="10">
    <location>
        <begin position="255"/>
        <end position="371"/>
    </location>
</feature>
<comment type="subcellular location">
    <subcellularLocation>
        <location evidence="1">Membrane</location>
    </subcellularLocation>
</comment>
<dbReference type="GO" id="GO:0016020">
    <property type="term" value="C:membrane"/>
    <property type="evidence" value="ECO:0007669"/>
    <property type="project" value="UniProtKB-SubCell"/>
</dbReference>
<evidence type="ECO:0000256" key="7">
    <source>
        <dbReference type="SAM" id="Phobius"/>
    </source>
</evidence>
<keyword evidence="5 7" id="KW-1133">Transmembrane helix</keyword>
<sequence>MFGTMGSLRIGIRIYLLLEVLLFALASDPAQYCRYGYTEIDFCMGVVALRNRSANAYDLYMRMQVVRSSALGWTAIGTGPAMDGSLMFIVYGDPRSGEAPVLSIRTSNKHHQPEILSPAMMGESHMRTIWADWVPGRLPGTYAAELAFVCYACSRWPGTPISASSNSQPWIWAWNDKQDMADFRADAKLQMHTHHAGNGGWGIFYVDMARTISEEEHLPSLPPLRPGVEIYGTSNKPIGASGLLESLKARPLACAHGILLTAAFLLLFPAGVAALRFGSPKAFKYHWTMQLVGSLLAGIAIILGLFMSRGRPFLTVHQCIGVVITLMLSAQGVSDHLTFLKIRRRTWASHTHTWAGRLIVLFGWVNIITGLSLSGHRHTAIALGALEVLGAFLPSIWMGVASAEHYEARSIERGKGVALRNEQNKHFSLKQDDEDSERRSAVEAKD</sequence>
<proteinExistence type="predicted"/>
<name>A0A0L0MYG1_TOLOC</name>
<evidence type="ECO:0000256" key="4">
    <source>
        <dbReference type="ARBA" id="ARBA00022982"/>
    </source>
</evidence>
<evidence type="ECO:0000256" key="6">
    <source>
        <dbReference type="ARBA" id="ARBA00023136"/>
    </source>
</evidence>
<dbReference type="EMBL" id="LFRF01000046">
    <property type="protein sequence ID" value="KND86887.1"/>
    <property type="molecule type" value="Genomic_DNA"/>
</dbReference>
<evidence type="ECO:0000313" key="11">
    <source>
        <dbReference type="EMBL" id="KND86887.1"/>
    </source>
</evidence>
<feature type="transmembrane region" description="Helical" evidence="7">
    <location>
        <begin position="313"/>
        <end position="333"/>
    </location>
</feature>
<feature type="chain" id="PRO_5005544661" description="Cytochrome b561 domain-containing protein" evidence="8">
    <location>
        <begin position="27"/>
        <end position="446"/>
    </location>
</feature>
<dbReference type="CDD" id="cd08760">
    <property type="entry name" value="Cyt_b561_FRRS1_like"/>
    <property type="match status" value="1"/>
</dbReference>
<feature type="domain" description="DOMON" evidence="9">
    <location>
        <begin position="73"/>
        <end position="175"/>
    </location>
</feature>
<dbReference type="Proteomes" id="UP000036947">
    <property type="component" value="Unassembled WGS sequence"/>
</dbReference>
<dbReference type="SMART" id="SM00665">
    <property type="entry name" value="B561"/>
    <property type="match status" value="1"/>
</dbReference>
<keyword evidence="4" id="KW-0249">Electron transport</keyword>
<dbReference type="OrthoDB" id="19261at2759"/>
<keyword evidence="8" id="KW-0732">Signal</keyword>
<dbReference type="Gene3D" id="2.60.40.1210">
    <property type="entry name" value="Cellobiose dehydrogenase, cytochrome domain"/>
    <property type="match status" value="1"/>
</dbReference>
<comment type="caution">
    <text evidence="11">The sequence shown here is derived from an EMBL/GenBank/DDBJ whole genome shotgun (WGS) entry which is preliminary data.</text>
</comment>
<gene>
    <name evidence="11" type="ORF">TOPH_08478</name>
</gene>
<evidence type="ECO:0000313" key="12">
    <source>
        <dbReference type="Proteomes" id="UP000036947"/>
    </source>
</evidence>
<dbReference type="CDD" id="cd09630">
    <property type="entry name" value="CDH_like_cytochrome"/>
    <property type="match status" value="1"/>
</dbReference>
<evidence type="ECO:0000256" key="3">
    <source>
        <dbReference type="ARBA" id="ARBA00022692"/>
    </source>
</evidence>
<organism evidence="11 12">
    <name type="scientific">Tolypocladium ophioglossoides (strain CBS 100239)</name>
    <name type="common">Snaketongue truffleclub</name>
    <name type="synonym">Elaphocordyceps ophioglossoides</name>
    <dbReference type="NCBI Taxonomy" id="1163406"/>
    <lineage>
        <taxon>Eukaryota</taxon>
        <taxon>Fungi</taxon>
        <taxon>Dikarya</taxon>
        <taxon>Ascomycota</taxon>
        <taxon>Pezizomycotina</taxon>
        <taxon>Sordariomycetes</taxon>
        <taxon>Hypocreomycetidae</taxon>
        <taxon>Hypocreales</taxon>
        <taxon>Ophiocordycipitaceae</taxon>
        <taxon>Tolypocladium</taxon>
    </lineage>
</organism>
<keyword evidence="3 7" id="KW-0812">Transmembrane</keyword>
<dbReference type="InterPro" id="IPR015920">
    <property type="entry name" value="Cellobiose_DH-like_cyt"/>
</dbReference>
<feature type="transmembrane region" description="Helical" evidence="7">
    <location>
        <begin position="255"/>
        <end position="275"/>
    </location>
</feature>
<dbReference type="SUPFAM" id="SSF49344">
    <property type="entry name" value="CBD9-like"/>
    <property type="match status" value="1"/>
</dbReference>
<protein>
    <recommendedName>
        <fullName evidence="13">Cytochrome b561 domain-containing protein</fullName>
    </recommendedName>
</protein>
<evidence type="ECO:0000256" key="8">
    <source>
        <dbReference type="SAM" id="SignalP"/>
    </source>
</evidence>
<dbReference type="AlphaFoldDB" id="A0A0L0MYG1"/>
<evidence type="ECO:0000256" key="1">
    <source>
        <dbReference type="ARBA" id="ARBA00004370"/>
    </source>
</evidence>
<feature type="transmembrane region" description="Helical" evidence="7">
    <location>
        <begin position="380"/>
        <end position="400"/>
    </location>
</feature>
<keyword evidence="6 7" id="KW-0472">Membrane</keyword>
<dbReference type="PANTHER" id="PTHR47797:SF3">
    <property type="entry name" value="CYTOCHROME B561 DOMAIN-CONTAINING PROTEIN"/>
    <property type="match status" value="1"/>
</dbReference>
<accession>A0A0L0MYG1</accession>
<keyword evidence="12" id="KW-1185">Reference proteome</keyword>
<feature type="signal peptide" evidence="8">
    <location>
        <begin position="1"/>
        <end position="26"/>
    </location>
</feature>
<reference evidence="11 12" key="1">
    <citation type="journal article" date="2015" name="BMC Genomics">
        <title>The genome of the truffle-parasite Tolypocladium ophioglossoides and the evolution of antifungal peptaibiotics.</title>
        <authorList>
            <person name="Quandt C.A."/>
            <person name="Bushley K.E."/>
            <person name="Spatafora J.W."/>
        </authorList>
    </citation>
    <scope>NUCLEOTIDE SEQUENCE [LARGE SCALE GENOMIC DNA]</scope>
    <source>
        <strain evidence="11 12">CBS 100239</strain>
    </source>
</reference>
<dbReference type="Pfam" id="PF16010">
    <property type="entry name" value="CDH-cyt"/>
    <property type="match status" value="1"/>
</dbReference>
<dbReference type="STRING" id="1163406.A0A0L0MYG1"/>
<dbReference type="PANTHER" id="PTHR47797">
    <property type="entry name" value="DEHYDROGENASE, PUTATIVE (AFU_ORTHOLOGUE AFUA_8G05805)-RELATED"/>
    <property type="match status" value="1"/>
</dbReference>
<feature type="transmembrane region" description="Helical" evidence="7">
    <location>
        <begin position="287"/>
        <end position="307"/>
    </location>
</feature>
<dbReference type="SMART" id="SM00664">
    <property type="entry name" value="DoH"/>
    <property type="match status" value="1"/>
</dbReference>